<accession>A0A0C2GRF8</accession>
<gene>
    <name evidence="1" type="ORF">ANCDUO_10185</name>
</gene>
<reference evidence="1 2" key="1">
    <citation type="submission" date="2013-12" db="EMBL/GenBank/DDBJ databases">
        <title>Draft genome of the parsitic nematode Ancylostoma duodenale.</title>
        <authorList>
            <person name="Mitreva M."/>
        </authorList>
    </citation>
    <scope>NUCLEOTIDE SEQUENCE [LARGE SCALE GENOMIC DNA]</scope>
    <source>
        <strain evidence="1 2">Zhejiang</strain>
    </source>
</reference>
<dbReference type="AlphaFoldDB" id="A0A0C2GRF8"/>
<proteinExistence type="predicted"/>
<organism evidence="1 2">
    <name type="scientific">Ancylostoma duodenale</name>
    <dbReference type="NCBI Taxonomy" id="51022"/>
    <lineage>
        <taxon>Eukaryota</taxon>
        <taxon>Metazoa</taxon>
        <taxon>Ecdysozoa</taxon>
        <taxon>Nematoda</taxon>
        <taxon>Chromadorea</taxon>
        <taxon>Rhabditida</taxon>
        <taxon>Rhabditina</taxon>
        <taxon>Rhabditomorpha</taxon>
        <taxon>Strongyloidea</taxon>
        <taxon>Ancylostomatidae</taxon>
        <taxon>Ancylostomatinae</taxon>
        <taxon>Ancylostoma</taxon>
    </lineage>
</organism>
<evidence type="ECO:0000313" key="2">
    <source>
        <dbReference type="Proteomes" id="UP000054047"/>
    </source>
</evidence>
<sequence length="199" mass="22941">MQPKTTTAAAFARAVERKLSKTRRIRDGNSENRATQDKTTKFLVGYSREMAKGTILNKLKLLEERIPSSLHNCNDSGSALYSALVKFRADSKTVAEKSCRITWVGIDEQIDDSATAAFYREALKEVIESSRDEELLAEWRSRNIDVHRHPPIRNIPRSHRPRIIKITLRTQELRDKLLALLLMRFCFHAFRLYPARQSS</sequence>
<name>A0A0C2GRF8_9BILA</name>
<protein>
    <submittedName>
        <fullName evidence="1">Uncharacterized protein</fullName>
    </submittedName>
</protein>
<keyword evidence="2" id="KW-1185">Reference proteome</keyword>
<dbReference type="Proteomes" id="UP000054047">
    <property type="component" value="Unassembled WGS sequence"/>
</dbReference>
<evidence type="ECO:0000313" key="1">
    <source>
        <dbReference type="EMBL" id="KIH59576.1"/>
    </source>
</evidence>
<dbReference type="OrthoDB" id="5859941at2759"/>
<dbReference type="EMBL" id="KN731820">
    <property type="protein sequence ID" value="KIH59576.1"/>
    <property type="molecule type" value="Genomic_DNA"/>
</dbReference>